<dbReference type="KEGG" id="ela:UCREL1_10361"/>
<dbReference type="STRING" id="1287681.M7T7T3"/>
<dbReference type="HOGENOM" id="CLU_095389_1_0_1"/>
<dbReference type="EMBL" id="KB707404">
    <property type="protein sequence ID" value="EMR62705.1"/>
    <property type="molecule type" value="Genomic_DNA"/>
</dbReference>
<sequence length="247" mass="27987">MGRMDLERFLRCRLLPNDDGYIDMGFPPATGPPYQPWGITIYRTAYGTTPTTPDSDRHWQMLLESIQAHMCEEIFNQVDPDNEKTADAGRKLLALFRLDARSDAQALAGGSLDQLRAIWKVGGAGGEPVISSRLLRQTRVFLVADEEVLARVARQAQREAGDEEGQEEGEPFVKCVEVDYRDEDHRPRPNNRMGCPQLYFGWAKLATSSLLRFWVVLENGGHLQDFVPTGPWLKPKEKIWIGDNEGW</sequence>
<dbReference type="AlphaFoldDB" id="M7T7T3"/>
<proteinExistence type="predicted"/>
<dbReference type="OMA" id="PQRYFGW"/>
<dbReference type="Proteomes" id="UP000012174">
    <property type="component" value="Unassembled WGS sequence"/>
</dbReference>
<dbReference type="OrthoDB" id="4761307at2759"/>
<evidence type="ECO:0000313" key="2">
    <source>
        <dbReference type="Proteomes" id="UP000012174"/>
    </source>
</evidence>
<organism evidence="1 2">
    <name type="scientific">Eutypa lata (strain UCR-EL1)</name>
    <name type="common">Grapevine dieback disease fungus</name>
    <name type="synonym">Eutypa armeniacae</name>
    <dbReference type="NCBI Taxonomy" id="1287681"/>
    <lineage>
        <taxon>Eukaryota</taxon>
        <taxon>Fungi</taxon>
        <taxon>Dikarya</taxon>
        <taxon>Ascomycota</taxon>
        <taxon>Pezizomycotina</taxon>
        <taxon>Sordariomycetes</taxon>
        <taxon>Xylariomycetidae</taxon>
        <taxon>Xylariales</taxon>
        <taxon>Diatrypaceae</taxon>
        <taxon>Eutypa</taxon>
    </lineage>
</organism>
<accession>M7T7T3</accession>
<protein>
    <submittedName>
        <fullName evidence="1">Uncharacterized protein</fullName>
    </submittedName>
</protein>
<name>M7T7T3_EUTLA</name>
<reference evidence="2" key="1">
    <citation type="journal article" date="2013" name="Genome Announc.">
        <title>Draft genome sequence of the grapevine dieback fungus Eutypa lata UCR-EL1.</title>
        <authorList>
            <person name="Blanco-Ulate B."/>
            <person name="Rolshausen P.E."/>
            <person name="Cantu D."/>
        </authorList>
    </citation>
    <scope>NUCLEOTIDE SEQUENCE [LARGE SCALE GENOMIC DNA]</scope>
    <source>
        <strain evidence="2">UCR-EL1</strain>
    </source>
</reference>
<gene>
    <name evidence="1" type="ORF">UCREL1_10361</name>
</gene>
<keyword evidence="2" id="KW-1185">Reference proteome</keyword>
<evidence type="ECO:0000313" key="1">
    <source>
        <dbReference type="EMBL" id="EMR62705.1"/>
    </source>
</evidence>